<keyword evidence="2" id="KW-1185">Reference proteome</keyword>
<gene>
    <name evidence="1" type="ORF">IM532_05125</name>
</gene>
<proteinExistence type="predicted"/>
<comment type="caution">
    <text evidence="1">The sequence shown here is derived from an EMBL/GenBank/DDBJ whole genome shotgun (WGS) entry which is preliminary data.</text>
</comment>
<dbReference type="PROSITE" id="PS51257">
    <property type="entry name" value="PROKAR_LIPOPROTEIN"/>
    <property type="match status" value="1"/>
</dbReference>
<protein>
    <submittedName>
        <fullName evidence="1">DUF4292 domain-containing protein</fullName>
    </submittedName>
</protein>
<evidence type="ECO:0000313" key="1">
    <source>
        <dbReference type="EMBL" id="MBF0596835.1"/>
    </source>
</evidence>
<accession>A0A8J7FMU9</accession>
<reference evidence="1" key="1">
    <citation type="submission" date="2020-10" db="EMBL/GenBank/DDBJ databases">
        <authorList>
            <person name="Lu T."/>
            <person name="Wang Q."/>
            <person name="Han X."/>
        </authorList>
    </citation>
    <scope>NUCLEOTIDE SEQUENCE</scope>
    <source>
        <strain evidence="1">WQ 117</strain>
    </source>
</reference>
<dbReference type="AlphaFoldDB" id="A0A8J7FMU9"/>
<organism evidence="1 2">
    <name type="scientific">Faecalibacter rhinopitheci</name>
    <dbReference type="NCBI Taxonomy" id="2779678"/>
    <lineage>
        <taxon>Bacteria</taxon>
        <taxon>Pseudomonadati</taxon>
        <taxon>Bacteroidota</taxon>
        <taxon>Flavobacteriia</taxon>
        <taxon>Flavobacteriales</taxon>
        <taxon>Weeksellaceae</taxon>
        <taxon>Faecalibacter</taxon>
    </lineage>
</organism>
<dbReference type="InterPro" id="IPR025634">
    <property type="entry name" value="DUF4292"/>
</dbReference>
<evidence type="ECO:0000313" key="2">
    <source>
        <dbReference type="Proteomes" id="UP000608754"/>
    </source>
</evidence>
<sequence>MKKLALILGLSLSIVSCSTSKVVKDEVTTPVVSESSKIINQTIAKKSKFKDLTIQAKVTADLEGLAGDVKATIFVNNGSKIWVNATKFGFTGARALITPNGFTAYEKLGGTYYEGDFSLANKLLKVDFIDYQKLQNLMLGKIFVDFNTNDYTANFVNNQYIITYNKNSAIQAQPKAGEYIQTYVFDQNFRLAEAHLKDPKRTMEVTINYANWTKVGEEEFPKNVKIIIKDKKTRQVDLEYNSFTYQETNTPFSIPSGYTKKEIK</sequence>
<dbReference type="EMBL" id="JADGIK010000003">
    <property type="protein sequence ID" value="MBF0596835.1"/>
    <property type="molecule type" value="Genomic_DNA"/>
</dbReference>
<name>A0A8J7FMU9_9FLAO</name>
<dbReference type="Proteomes" id="UP000608754">
    <property type="component" value="Unassembled WGS sequence"/>
</dbReference>
<dbReference type="RefSeq" id="WP_194182370.1">
    <property type="nucleotide sequence ID" value="NZ_JADGIK010000003.1"/>
</dbReference>
<dbReference type="Pfam" id="PF14125">
    <property type="entry name" value="DUF4292"/>
    <property type="match status" value="1"/>
</dbReference>